<dbReference type="InterPro" id="IPR043504">
    <property type="entry name" value="Peptidase_S1_PA_chymotrypsin"/>
</dbReference>
<evidence type="ECO:0000256" key="1">
    <source>
        <dbReference type="ARBA" id="ARBA00023157"/>
    </source>
</evidence>
<dbReference type="GO" id="GO:0006508">
    <property type="term" value="P:proteolysis"/>
    <property type="evidence" value="ECO:0007669"/>
    <property type="project" value="InterPro"/>
</dbReference>
<evidence type="ECO:0000259" key="4">
    <source>
        <dbReference type="PROSITE" id="PS50240"/>
    </source>
</evidence>
<feature type="signal peptide" evidence="3">
    <location>
        <begin position="1"/>
        <end position="25"/>
    </location>
</feature>
<keyword evidence="6" id="KW-1185">Reference proteome</keyword>
<gene>
    <name evidence="5" type="ORF">HNY73_016489</name>
</gene>
<proteinExistence type="inferred from homology"/>
<dbReference type="InterPro" id="IPR001254">
    <property type="entry name" value="Trypsin_dom"/>
</dbReference>
<feature type="domain" description="Peptidase S1" evidence="4">
    <location>
        <begin position="23"/>
        <end position="166"/>
    </location>
</feature>
<dbReference type="SMART" id="SM00020">
    <property type="entry name" value="Tryp_SPc"/>
    <property type="match status" value="1"/>
</dbReference>
<dbReference type="Proteomes" id="UP000807504">
    <property type="component" value="Unassembled WGS sequence"/>
</dbReference>
<keyword evidence="3" id="KW-0732">Signal</keyword>
<reference evidence="5" key="2">
    <citation type="submission" date="2020-06" db="EMBL/GenBank/DDBJ databases">
        <authorList>
            <person name="Sheffer M."/>
        </authorList>
    </citation>
    <scope>NUCLEOTIDE SEQUENCE</scope>
</reference>
<sequence>MKCKKSIRKALLVYVLLFLIQEIVTEECGWAHRIERFLAEPDAMEGSWPWMVQIFKLNSDGEEIHSCSGSMISSKHILSIAQCFDHKNYSQYKAKIGHVDERLAPEYNIIRIVLPDSYVLGQFHDDLAILTLARNVDTENFNPICLPPKQGFVNLTGQYAVVVGWGPLVSPCGLSLKLNNSLENGTDRQGSWPWMVAIDMRNRQGEFYPLCSGSMISMKHALVPAHCFPRRDPTLYKARIGNVDLRLAQEYNITRIVVHDEYVRNRFRNDIAILTLEKDLESKDFYPICLPPSREFVNLEGQNNAVVGWELLSLGYEHPELKEYFGLEVIANSRCNAMYSRMIAFRRQFPRGVGDGMICTASTQICLVESGSPLMYQVEGAWYIVGFVSFGTSCTVSSDFPSGFTKVSEYLNWIEENIKS</sequence>
<evidence type="ECO:0000256" key="3">
    <source>
        <dbReference type="SAM" id="SignalP"/>
    </source>
</evidence>
<evidence type="ECO:0000313" key="5">
    <source>
        <dbReference type="EMBL" id="KAF8773877.1"/>
    </source>
</evidence>
<dbReference type="PROSITE" id="PS50240">
    <property type="entry name" value="TRYPSIN_DOM"/>
    <property type="match status" value="2"/>
</dbReference>
<name>A0A8T0EIX5_ARGBR</name>
<dbReference type="Gene3D" id="2.40.10.10">
    <property type="entry name" value="Trypsin-like serine proteases"/>
    <property type="match status" value="2"/>
</dbReference>
<reference evidence="5" key="1">
    <citation type="journal article" date="2020" name="bioRxiv">
        <title>Chromosome-level reference genome of the European wasp spider Argiope bruennichi: a resource for studies on range expansion and evolutionary adaptation.</title>
        <authorList>
            <person name="Sheffer M.M."/>
            <person name="Hoppe A."/>
            <person name="Krehenwinkel H."/>
            <person name="Uhl G."/>
            <person name="Kuss A.W."/>
            <person name="Jensen L."/>
            <person name="Jensen C."/>
            <person name="Gillespie R.G."/>
            <person name="Hoff K.J."/>
            <person name="Prost S."/>
        </authorList>
    </citation>
    <scope>NUCLEOTIDE SEQUENCE</scope>
</reference>
<evidence type="ECO:0000256" key="2">
    <source>
        <dbReference type="ARBA" id="ARBA00024195"/>
    </source>
</evidence>
<dbReference type="InterPro" id="IPR051487">
    <property type="entry name" value="Ser/Thr_Proteases_Immune/Dev"/>
</dbReference>
<organism evidence="5 6">
    <name type="scientific">Argiope bruennichi</name>
    <name type="common">Wasp spider</name>
    <name type="synonym">Aranea bruennichi</name>
    <dbReference type="NCBI Taxonomy" id="94029"/>
    <lineage>
        <taxon>Eukaryota</taxon>
        <taxon>Metazoa</taxon>
        <taxon>Ecdysozoa</taxon>
        <taxon>Arthropoda</taxon>
        <taxon>Chelicerata</taxon>
        <taxon>Arachnida</taxon>
        <taxon>Araneae</taxon>
        <taxon>Araneomorphae</taxon>
        <taxon>Entelegynae</taxon>
        <taxon>Araneoidea</taxon>
        <taxon>Araneidae</taxon>
        <taxon>Argiope</taxon>
    </lineage>
</organism>
<dbReference type="PANTHER" id="PTHR24256">
    <property type="entry name" value="TRYPTASE-RELATED"/>
    <property type="match status" value="1"/>
</dbReference>
<dbReference type="EMBL" id="JABXBU010002227">
    <property type="protein sequence ID" value="KAF8773877.1"/>
    <property type="molecule type" value="Genomic_DNA"/>
</dbReference>
<dbReference type="InterPro" id="IPR009003">
    <property type="entry name" value="Peptidase_S1_PA"/>
</dbReference>
<dbReference type="SUPFAM" id="SSF50494">
    <property type="entry name" value="Trypsin-like serine proteases"/>
    <property type="match status" value="2"/>
</dbReference>
<dbReference type="GO" id="GO:0004252">
    <property type="term" value="F:serine-type endopeptidase activity"/>
    <property type="evidence" value="ECO:0007669"/>
    <property type="project" value="InterPro"/>
</dbReference>
<dbReference type="Pfam" id="PF00089">
    <property type="entry name" value="Trypsin"/>
    <property type="match status" value="2"/>
</dbReference>
<feature type="domain" description="Peptidase S1" evidence="4">
    <location>
        <begin position="182"/>
        <end position="419"/>
    </location>
</feature>
<comment type="similarity">
    <text evidence="2">Belongs to the peptidase S1 family. CLIP subfamily.</text>
</comment>
<feature type="chain" id="PRO_5035755957" evidence="3">
    <location>
        <begin position="26"/>
        <end position="420"/>
    </location>
</feature>
<keyword evidence="1" id="KW-1015">Disulfide bond</keyword>
<dbReference type="AlphaFoldDB" id="A0A8T0EIX5"/>
<accession>A0A8T0EIX5</accession>
<dbReference type="CDD" id="cd00190">
    <property type="entry name" value="Tryp_SPc"/>
    <property type="match status" value="1"/>
</dbReference>
<evidence type="ECO:0000313" key="6">
    <source>
        <dbReference type="Proteomes" id="UP000807504"/>
    </source>
</evidence>
<protein>
    <submittedName>
        <fullName evidence="5">Clotting factor B like protein</fullName>
    </submittedName>
</protein>
<comment type="caution">
    <text evidence="5">The sequence shown here is derived from an EMBL/GenBank/DDBJ whole genome shotgun (WGS) entry which is preliminary data.</text>
</comment>